<gene>
    <name evidence="3" type="ORF">JF922_15720</name>
</gene>
<keyword evidence="1" id="KW-0456">Lyase</keyword>
<dbReference type="RefSeq" id="WP_338203024.1">
    <property type="nucleotide sequence ID" value="NZ_JAEKNR010000155.1"/>
</dbReference>
<organism evidence="3 4">
    <name type="scientific">Candidatus Nephthysia bennettiae</name>
    <dbReference type="NCBI Taxonomy" id="3127016"/>
    <lineage>
        <taxon>Bacteria</taxon>
        <taxon>Bacillati</taxon>
        <taxon>Candidatus Dormiibacterota</taxon>
        <taxon>Candidatus Dormibacteria</taxon>
        <taxon>Candidatus Dormibacterales</taxon>
        <taxon>Candidatus Dormibacteraceae</taxon>
        <taxon>Candidatus Nephthysia</taxon>
    </lineage>
</organism>
<dbReference type="InterPro" id="IPR032465">
    <property type="entry name" value="ACMSD"/>
</dbReference>
<dbReference type="Proteomes" id="UP000612893">
    <property type="component" value="Unassembled WGS sequence"/>
</dbReference>
<dbReference type="CDD" id="cd01292">
    <property type="entry name" value="metallo-dependent_hydrolases"/>
    <property type="match status" value="1"/>
</dbReference>
<reference evidence="3" key="1">
    <citation type="submission" date="2020-10" db="EMBL/GenBank/DDBJ databases">
        <title>Ca. Dormibacterota MAGs.</title>
        <authorList>
            <person name="Montgomery K."/>
        </authorList>
    </citation>
    <scope>NUCLEOTIDE SEQUENCE [LARGE SCALE GENOMIC DNA]</scope>
    <source>
        <strain evidence="3">SC8812_S17_10</strain>
    </source>
</reference>
<dbReference type="GO" id="GO:0005737">
    <property type="term" value="C:cytoplasm"/>
    <property type="evidence" value="ECO:0007669"/>
    <property type="project" value="TreeGrafter"/>
</dbReference>
<accession>A0A934KBU5</accession>
<name>A0A934KBU5_9BACT</name>
<dbReference type="GO" id="GO:0019748">
    <property type="term" value="P:secondary metabolic process"/>
    <property type="evidence" value="ECO:0007669"/>
    <property type="project" value="TreeGrafter"/>
</dbReference>
<proteinExistence type="predicted"/>
<evidence type="ECO:0000256" key="1">
    <source>
        <dbReference type="ARBA" id="ARBA00023239"/>
    </source>
</evidence>
<evidence type="ECO:0000313" key="3">
    <source>
        <dbReference type="EMBL" id="MBJ7599513.1"/>
    </source>
</evidence>
<dbReference type="SUPFAM" id="SSF51556">
    <property type="entry name" value="Metallo-dependent hydrolases"/>
    <property type="match status" value="1"/>
</dbReference>
<dbReference type="GO" id="GO:0016831">
    <property type="term" value="F:carboxy-lyase activity"/>
    <property type="evidence" value="ECO:0007669"/>
    <property type="project" value="InterPro"/>
</dbReference>
<keyword evidence="4" id="KW-1185">Reference proteome</keyword>
<feature type="domain" description="Amidohydrolase-related" evidence="2">
    <location>
        <begin position="37"/>
        <end position="242"/>
    </location>
</feature>
<protein>
    <submittedName>
        <fullName evidence="3">Amidohydrolase</fullName>
    </submittedName>
</protein>
<dbReference type="EMBL" id="JAEKNR010000155">
    <property type="protein sequence ID" value="MBJ7599513.1"/>
    <property type="molecule type" value="Genomic_DNA"/>
</dbReference>
<dbReference type="AlphaFoldDB" id="A0A934KBU5"/>
<dbReference type="Pfam" id="PF04909">
    <property type="entry name" value="Amidohydro_2"/>
    <property type="match status" value="1"/>
</dbReference>
<dbReference type="GO" id="GO:0016787">
    <property type="term" value="F:hydrolase activity"/>
    <property type="evidence" value="ECO:0007669"/>
    <property type="project" value="InterPro"/>
</dbReference>
<evidence type="ECO:0000313" key="4">
    <source>
        <dbReference type="Proteomes" id="UP000612893"/>
    </source>
</evidence>
<dbReference type="PANTHER" id="PTHR21240">
    <property type="entry name" value="2-AMINO-3-CARBOXYLMUCONATE-6-SEMIALDEHYDE DECARBOXYLASE"/>
    <property type="match status" value="1"/>
</dbReference>
<dbReference type="InterPro" id="IPR006680">
    <property type="entry name" value="Amidohydro-rel"/>
</dbReference>
<comment type="caution">
    <text evidence="3">The sequence shown here is derived from an EMBL/GenBank/DDBJ whole genome shotgun (WGS) entry which is preliminary data.</text>
</comment>
<dbReference type="PANTHER" id="PTHR21240:SF28">
    <property type="entry name" value="ISO-OROTATE DECARBOXYLASE (EUROFUNG)"/>
    <property type="match status" value="1"/>
</dbReference>
<dbReference type="Gene3D" id="3.20.20.140">
    <property type="entry name" value="Metal-dependent hydrolases"/>
    <property type="match status" value="1"/>
</dbReference>
<dbReference type="InterPro" id="IPR032466">
    <property type="entry name" value="Metal_Hydrolase"/>
</dbReference>
<sequence>MIVDAHMHVDEVPALGWSMGVDLCIRSMDEAGIEKGVIMTITDLPALNPDALELIAGACAAHPGRLYAFARIHPFYGDLAIDLLERAIGEHGFKGLKLHPVSTIAHPAGEPTIRLIRKAAEHSAPTLFHCGDEPLTTPLEIALAAKACPEATIILGHMGGYFHVDEAIEVADRHPNIVLETSAMPYPDKIRQAVSRIGPERVIYGSDGPVCSPRIEVEKVRLAGLGAEAEALVLGRNAQQILESVS</sequence>
<evidence type="ECO:0000259" key="2">
    <source>
        <dbReference type="Pfam" id="PF04909"/>
    </source>
</evidence>